<feature type="non-terminal residue" evidence="1">
    <location>
        <position position="282"/>
    </location>
</feature>
<gene>
    <name evidence="1" type="ORF">X975_10778</name>
</gene>
<dbReference type="InterPro" id="IPR026698">
    <property type="entry name" value="UPF_C3orf38"/>
</dbReference>
<dbReference type="PANTHER" id="PTHR21084">
    <property type="entry name" value="DENSE INCISORS"/>
    <property type="match status" value="1"/>
</dbReference>
<dbReference type="AlphaFoldDB" id="A0A087UGX0"/>
<reference evidence="1 2" key="1">
    <citation type="submission" date="2013-11" db="EMBL/GenBank/DDBJ databases">
        <title>Genome sequencing of Stegodyphus mimosarum.</title>
        <authorList>
            <person name="Bechsgaard J."/>
        </authorList>
    </citation>
    <scope>NUCLEOTIDE SEQUENCE [LARGE SCALE GENOMIC DNA]</scope>
</reference>
<dbReference type="OMA" id="AKEYWCE"/>
<name>A0A087UGX0_STEMI</name>
<dbReference type="STRING" id="407821.A0A087UGX0"/>
<dbReference type="EMBL" id="KK119738">
    <property type="protein sequence ID" value="KFM76609.1"/>
    <property type="molecule type" value="Genomic_DNA"/>
</dbReference>
<evidence type="ECO:0000313" key="2">
    <source>
        <dbReference type="Proteomes" id="UP000054359"/>
    </source>
</evidence>
<dbReference type="Pfam" id="PF15008">
    <property type="entry name" value="DUF4518"/>
    <property type="match status" value="1"/>
</dbReference>
<dbReference type="Proteomes" id="UP000054359">
    <property type="component" value="Unassembled WGS sequence"/>
</dbReference>
<sequence>MLTEKELSGLRDILKSIKDDDLFSILETTSKRMVVARDREGAIKSILSCTIQPGDLLRRQKVTKKILFNYLRNIKPHVNPNAGKGALVKMCLEEWHSTEIYKESDYEDSEMLYDTDETEAQQPSKTSLRNTMGKEFSKWFFNVYNNLKEFGPEHFWPDCFFKAEVKSPWDHKEVMLSGANDIVIFLSNLILIDKLFFHANVSDDSIICEQEQHGLVKIIVSGVLHRSSNCVGLFDSAFGLVRNPAVDDNWKIKWVHMKLCINTSTKGGLVPEACFPSLCQPV</sequence>
<evidence type="ECO:0000313" key="1">
    <source>
        <dbReference type="EMBL" id="KFM76609.1"/>
    </source>
</evidence>
<dbReference type="PANTHER" id="PTHR21084:SF1">
    <property type="entry name" value="DENSE INCISORS"/>
    <property type="match status" value="1"/>
</dbReference>
<dbReference type="OrthoDB" id="6407068at2759"/>
<protein>
    <submittedName>
        <fullName evidence="1">Uncharacterized protein</fullName>
    </submittedName>
</protein>
<accession>A0A087UGX0</accession>
<proteinExistence type="predicted"/>
<organism evidence="1 2">
    <name type="scientific">Stegodyphus mimosarum</name>
    <name type="common">African social velvet spider</name>
    <dbReference type="NCBI Taxonomy" id="407821"/>
    <lineage>
        <taxon>Eukaryota</taxon>
        <taxon>Metazoa</taxon>
        <taxon>Ecdysozoa</taxon>
        <taxon>Arthropoda</taxon>
        <taxon>Chelicerata</taxon>
        <taxon>Arachnida</taxon>
        <taxon>Araneae</taxon>
        <taxon>Araneomorphae</taxon>
        <taxon>Entelegynae</taxon>
        <taxon>Eresoidea</taxon>
        <taxon>Eresidae</taxon>
        <taxon>Stegodyphus</taxon>
    </lineage>
</organism>
<keyword evidence="2" id="KW-1185">Reference proteome</keyword>